<evidence type="ECO:0000313" key="1">
    <source>
        <dbReference type="EMBL" id="KAI0088731.1"/>
    </source>
</evidence>
<keyword evidence="2" id="KW-1185">Reference proteome</keyword>
<comment type="caution">
    <text evidence="1">The sequence shown here is derived from an EMBL/GenBank/DDBJ whole genome shotgun (WGS) entry which is preliminary data.</text>
</comment>
<organism evidence="1 2">
    <name type="scientific">Irpex rosettiformis</name>
    <dbReference type="NCBI Taxonomy" id="378272"/>
    <lineage>
        <taxon>Eukaryota</taxon>
        <taxon>Fungi</taxon>
        <taxon>Dikarya</taxon>
        <taxon>Basidiomycota</taxon>
        <taxon>Agaricomycotina</taxon>
        <taxon>Agaricomycetes</taxon>
        <taxon>Polyporales</taxon>
        <taxon>Irpicaceae</taxon>
        <taxon>Irpex</taxon>
    </lineage>
</organism>
<name>A0ACB8U381_9APHY</name>
<reference evidence="1" key="1">
    <citation type="journal article" date="2021" name="Environ. Microbiol.">
        <title>Gene family expansions and transcriptome signatures uncover fungal adaptations to wood decay.</title>
        <authorList>
            <person name="Hage H."/>
            <person name="Miyauchi S."/>
            <person name="Viragh M."/>
            <person name="Drula E."/>
            <person name="Min B."/>
            <person name="Chaduli D."/>
            <person name="Navarro D."/>
            <person name="Favel A."/>
            <person name="Norest M."/>
            <person name="Lesage-Meessen L."/>
            <person name="Balint B."/>
            <person name="Merenyi Z."/>
            <person name="de Eugenio L."/>
            <person name="Morin E."/>
            <person name="Martinez A.T."/>
            <person name="Baldrian P."/>
            <person name="Stursova M."/>
            <person name="Martinez M.J."/>
            <person name="Novotny C."/>
            <person name="Magnuson J.K."/>
            <person name="Spatafora J.W."/>
            <person name="Maurice S."/>
            <person name="Pangilinan J."/>
            <person name="Andreopoulos W."/>
            <person name="LaButti K."/>
            <person name="Hundley H."/>
            <person name="Na H."/>
            <person name="Kuo A."/>
            <person name="Barry K."/>
            <person name="Lipzen A."/>
            <person name="Henrissat B."/>
            <person name="Riley R."/>
            <person name="Ahrendt S."/>
            <person name="Nagy L.G."/>
            <person name="Grigoriev I.V."/>
            <person name="Martin F."/>
            <person name="Rosso M.N."/>
        </authorList>
    </citation>
    <scope>NUCLEOTIDE SEQUENCE</scope>
    <source>
        <strain evidence="1">CBS 384.51</strain>
    </source>
</reference>
<dbReference type="EMBL" id="MU274913">
    <property type="protein sequence ID" value="KAI0088731.1"/>
    <property type="molecule type" value="Genomic_DNA"/>
</dbReference>
<protein>
    <submittedName>
        <fullName evidence="1">Uncharacterized protein</fullName>
    </submittedName>
</protein>
<dbReference type="Proteomes" id="UP001055072">
    <property type="component" value="Unassembled WGS sequence"/>
</dbReference>
<accession>A0ACB8U381</accession>
<evidence type="ECO:0000313" key="2">
    <source>
        <dbReference type="Proteomes" id="UP001055072"/>
    </source>
</evidence>
<sequence length="419" mass="47377">MPPTLRDPHTCRFISYNPDARRHCPASEWWLNNSAWIATLEPPMIPDIVVNENAPAVFSVAKANARRKSQTQVSKEKKHKSARVEYYDGMLLAEFTRKLLATHGIEEIYVATASVIDKNQDFISVLHEILASKKLDSLNLNIDFDLDGMNPYCKNQPLNPTVDPQLELTIGTQHTIWIPQIAQFSLEEQLHGNWILELEKRWKCAHHKNQSGGNGACYWTDVADKDSHYVLSLRRLKVWSVAIAAHQATIEVPPPHIFDGGQDGMWVKPRGMTGPRPDPSSAAASSDISALLTLTMVPMVVICMKQMMETMSTSRVELLPVKADLNPSPVLRAEPQLHREAVTAGDELRRCLQDFSTEYDIDLMHFIDTLTINDFTPDIIPHLSTTRLLQIFEDVAEGSVVKFQLFTKNWHVWLTQVQA</sequence>
<proteinExistence type="predicted"/>
<gene>
    <name evidence="1" type="ORF">BDY19DRAFT_906700</name>
</gene>